<dbReference type="AlphaFoldDB" id="A0A6C0ADD6"/>
<name>A0A6C0ADD6_9ZZZZ</name>
<proteinExistence type="predicted"/>
<dbReference type="EMBL" id="MN740593">
    <property type="protein sequence ID" value="QHS77739.1"/>
    <property type="molecule type" value="Genomic_DNA"/>
</dbReference>
<reference evidence="1" key="1">
    <citation type="journal article" date="2020" name="Nature">
        <title>Giant virus diversity and host interactions through global metagenomics.</title>
        <authorList>
            <person name="Schulz F."/>
            <person name="Roux S."/>
            <person name="Paez-Espino D."/>
            <person name="Jungbluth S."/>
            <person name="Walsh D.A."/>
            <person name="Denef V.J."/>
            <person name="McMahon K.D."/>
            <person name="Konstantinidis K.T."/>
            <person name="Eloe-Fadrosh E.A."/>
            <person name="Kyrpides N.C."/>
            <person name="Woyke T."/>
        </authorList>
    </citation>
    <scope>NUCLEOTIDE SEQUENCE</scope>
    <source>
        <strain evidence="1">GVMAG-S-1021933-23</strain>
    </source>
</reference>
<evidence type="ECO:0000313" key="1">
    <source>
        <dbReference type="EMBL" id="QHS77739.1"/>
    </source>
</evidence>
<accession>A0A6C0ADD6</accession>
<sequence length="195" mass="23460">MKIDENNANIFINSQLSFRRGRAAKNLIENTNYFTFNDIFEKVRDIIIKLYERKKDNKYVMYVSNKESSIYFISLICLYFIKLLEYEIPEILMFKEDVEFFKLESEYNCELFVIDDCLYSGGQMTTVCILFNKFFNKIHVGAAIANIIRFEIYNSNCPIDWYVEIKINSFKEFLSKEEYLDIMYFSVPDKKEHFF</sequence>
<organism evidence="1">
    <name type="scientific">viral metagenome</name>
    <dbReference type="NCBI Taxonomy" id="1070528"/>
    <lineage>
        <taxon>unclassified sequences</taxon>
        <taxon>metagenomes</taxon>
        <taxon>organismal metagenomes</taxon>
    </lineage>
</organism>
<protein>
    <submittedName>
        <fullName evidence="1">Uncharacterized protein</fullName>
    </submittedName>
</protein>